<feature type="domain" description="ARB-07466-like C-terminal" evidence="3">
    <location>
        <begin position="153"/>
        <end position="270"/>
    </location>
</feature>
<feature type="signal peptide" evidence="2">
    <location>
        <begin position="1"/>
        <end position="23"/>
    </location>
</feature>
<dbReference type="EMBL" id="FNBE01000009">
    <property type="protein sequence ID" value="SDG12666.1"/>
    <property type="molecule type" value="Genomic_DNA"/>
</dbReference>
<feature type="region of interest" description="Disordered" evidence="1">
    <location>
        <begin position="124"/>
        <end position="143"/>
    </location>
</feature>
<evidence type="ECO:0000313" key="4">
    <source>
        <dbReference type="EMBL" id="SDG12666.1"/>
    </source>
</evidence>
<dbReference type="RefSeq" id="WP_093084576.1">
    <property type="nucleotide sequence ID" value="NZ_FNBE01000009.1"/>
</dbReference>
<reference evidence="4 5" key="1">
    <citation type="submission" date="2016-10" db="EMBL/GenBank/DDBJ databases">
        <authorList>
            <person name="de Groot N.N."/>
        </authorList>
    </citation>
    <scope>NUCLEOTIDE SEQUENCE [LARGE SCALE GENOMIC DNA]</scope>
    <source>
        <strain evidence="4 5">CGMCC 4.3143</strain>
    </source>
</reference>
<proteinExistence type="predicted"/>
<dbReference type="STRING" id="366584.SAMN05216377_10996"/>
<name>A0A1G7RPE9_PSEOR</name>
<feature type="chain" id="PRO_5038588088" description="ARB-07466-like C-terminal domain-containing protein" evidence="2">
    <location>
        <begin position="24"/>
        <end position="285"/>
    </location>
</feature>
<evidence type="ECO:0000313" key="5">
    <source>
        <dbReference type="Proteomes" id="UP000198967"/>
    </source>
</evidence>
<evidence type="ECO:0000256" key="2">
    <source>
        <dbReference type="SAM" id="SignalP"/>
    </source>
</evidence>
<organism evidence="4 5">
    <name type="scientific">Pseudonocardia oroxyli</name>
    <dbReference type="NCBI Taxonomy" id="366584"/>
    <lineage>
        <taxon>Bacteria</taxon>
        <taxon>Bacillati</taxon>
        <taxon>Actinomycetota</taxon>
        <taxon>Actinomycetes</taxon>
        <taxon>Pseudonocardiales</taxon>
        <taxon>Pseudonocardiaceae</taxon>
        <taxon>Pseudonocardia</taxon>
    </lineage>
</organism>
<dbReference type="Proteomes" id="UP000198967">
    <property type="component" value="Unassembled WGS sequence"/>
</dbReference>
<dbReference type="Pfam" id="PF26571">
    <property type="entry name" value="VldE"/>
    <property type="match status" value="1"/>
</dbReference>
<evidence type="ECO:0000256" key="1">
    <source>
        <dbReference type="SAM" id="MobiDB-lite"/>
    </source>
</evidence>
<dbReference type="OrthoDB" id="2677885at2"/>
<keyword evidence="2" id="KW-0732">Signal</keyword>
<evidence type="ECO:0000259" key="3">
    <source>
        <dbReference type="Pfam" id="PF26571"/>
    </source>
</evidence>
<dbReference type="InterPro" id="IPR058593">
    <property type="entry name" value="ARB_07466-like_C"/>
</dbReference>
<gene>
    <name evidence="4" type="ORF">SAMN05216377_10996</name>
</gene>
<accession>A0A1G7RPE9</accession>
<sequence>MRLLLAAVLTAGATLTAPPTTPAAAITTVTTPHQPVVVVPAPARAPFPERWSALACPELAPNAPDGRVRRVAARTDEPAPLTQLRRACSRVRSGLAALARTPVAPAVGPEALRRSVSAAVERAAATPSPPAPPVPWTGGASGCAVPDPTGGGGCVTEATRHGLAAVEAAFGPLAAGPTVRSASCWDEHAWNPTSDHPRGRACDLFPGTAGAFPSDAEQAAGWRVADYLRAHADALDVSYLIWQGRYWDPSVRDGDGWGRPYSSTVYDTADVTSGHYDHVHVSFAE</sequence>
<dbReference type="AlphaFoldDB" id="A0A1G7RPE9"/>
<keyword evidence="5" id="KW-1185">Reference proteome</keyword>
<protein>
    <recommendedName>
        <fullName evidence="3">ARB-07466-like C-terminal domain-containing protein</fullName>
    </recommendedName>
</protein>